<keyword evidence="4" id="KW-0812">Transmembrane</keyword>
<dbReference type="EMBL" id="PCVG01000025">
    <property type="protein sequence ID" value="PIQ68811.1"/>
    <property type="molecule type" value="Genomic_DNA"/>
</dbReference>
<dbReference type="PANTHER" id="PTHR43630:SF1">
    <property type="entry name" value="POLY-BETA-1,6-N-ACETYL-D-GLUCOSAMINE SYNTHASE"/>
    <property type="match status" value="1"/>
</dbReference>
<dbReference type="AlphaFoldDB" id="A0A2H0KC34"/>
<organism evidence="6 7">
    <name type="scientific">Candidatus Taylorbacteria bacterium CG11_big_fil_rev_8_21_14_0_20_46_11</name>
    <dbReference type="NCBI Taxonomy" id="1975025"/>
    <lineage>
        <taxon>Bacteria</taxon>
        <taxon>Candidatus Tayloriibacteriota</taxon>
    </lineage>
</organism>
<evidence type="ECO:0000256" key="3">
    <source>
        <dbReference type="ARBA" id="ARBA00022679"/>
    </source>
</evidence>
<feature type="transmembrane region" description="Helical" evidence="4">
    <location>
        <begin position="351"/>
        <end position="369"/>
    </location>
</feature>
<reference evidence="6 7" key="1">
    <citation type="submission" date="2017-09" db="EMBL/GenBank/DDBJ databases">
        <title>Depth-based differentiation of microbial function through sediment-hosted aquifers and enrichment of novel symbionts in the deep terrestrial subsurface.</title>
        <authorList>
            <person name="Probst A.J."/>
            <person name="Ladd B."/>
            <person name="Jarett J.K."/>
            <person name="Geller-Mcgrath D.E."/>
            <person name="Sieber C.M."/>
            <person name="Emerson J.B."/>
            <person name="Anantharaman K."/>
            <person name="Thomas B.C."/>
            <person name="Malmstrom R."/>
            <person name="Stieglmeier M."/>
            <person name="Klingl A."/>
            <person name="Woyke T."/>
            <person name="Ryan C.M."/>
            <person name="Banfield J.F."/>
        </authorList>
    </citation>
    <scope>NUCLEOTIDE SEQUENCE [LARGE SCALE GENOMIC DNA]</scope>
    <source>
        <strain evidence="6">CG11_big_fil_rev_8_21_14_0_20_46_11</strain>
    </source>
</reference>
<dbReference type="Pfam" id="PF00535">
    <property type="entry name" value="Glycos_transf_2"/>
    <property type="match status" value="1"/>
</dbReference>
<keyword evidence="2" id="KW-0328">Glycosyltransferase</keyword>
<keyword evidence="4" id="KW-1133">Transmembrane helix</keyword>
<feature type="domain" description="Glycosyltransferase 2-like" evidence="5">
    <location>
        <begin position="49"/>
        <end position="213"/>
    </location>
</feature>
<keyword evidence="4" id="KW-0472">Membrane</keyword>
<dbReference type="Proteomes" id="UP000229342">
    <property type="component" value="Unassembled WGS sequence"/>
</dbReference>
<feature type="transmembrane region" description="Helical" evidence="4">
    <location>
        <begin position="6"/>
        <end position="28"/>
    </location>
</feature>
<protein>
    <recommendedName>
        <fullName evidence="5">Glycosyltransferase 2-like domain-containing protein</fullName>
    </recommendedName>
</protein>
<evidence type="ECO:0000256" key="1">
    <source>
        <dbReference type="ARBA" id="ARBA00006739"/>
    </source>
</evidence>
<dbReference type="GO" id="GO:0016757">
    <property type="term" value="F:glycosyltransferase activity"/>
    <property type="evidence" value="ECO:0007669"/>
    <property type="project" value="UniProtKB-KW"/>
</dbReference>
<dbReference type="InterPro" id="IPR029044">
    <property type="entry name" value="Nucleotide-diphossugar_trans"/>
</dbReference>
<dbReference type="Gene3D" id="3.90.550.10">
    <property type="entry name" value="Spore Coat Polysaccharide Biosynthesis Protein SpsA, Chain A"/>
    <property type="match status" value="1"/>
</dbReference>
<name>A0A2H0KC34_9BACT</name>
<evidence type="ECO:0000256" key="4">
    <source>
        <dbReference type="SAM" id="Phobius"/>
    </source>
</evidence>
<gene>
    <name evidence="6" type="ORF">COV91_02170</name>
</gene>
<evidence type="ECO:0000313" key="7">
    <source>
        <dbReference type="Proteomes" id="UP000229342"/>
    </source>
</evidence>
<evidence type="ECO:0000259" key="5">
    <source>
        <dbReference type="Pfam" id="PF00535"/>
    </source>
</evidence>
<feature type="transmembrane region" description="Helical" evidence="4">
    <location>
        <begin position="381"/>
        <end position="405"/>
    </location>
</feature>
<comment type="similarity">
    <text evidence="1">Belongs to the glycosyltransferase 2 family.</text>
</comment>
<accession>A0A2H0KC34</accession>
<dbReference type="SUPFAM" id="SSF53448">
    <property type="entry name" value="Nucleotide-diphospho-sugar transferases"/>
    <property type="match status" value="1"/>
</dbReference>
<comment type="caution">
    <text evidence="6">The sequence shown here is derived from an EMBL/GenBank/DDBJ whole genome shotgun (WGS) entry which is preliminary data.</text>
</comment>
<proteinExistence type="inferred from homology"/>
<keyword evidence="3" id="KW-0808">Transferase</keyword>
<dbReference type="CDD" id="cd06423">
    <property type="entry name" value="CESA_like"/>
    <property type="match status" value="1"/>
</dbReference>
<sequence>MHEVSNLLLYFFFFMSLYVQVFLLITFLEYKGQPKKVSSTSKGRLPSATIIVPCFNEARTLYGTIRSLLALNYPKAKLSILIIDDGSTDGTENIGKRFAKYPNIRFLKKENGGKHTALNLGLSQTTTDLVGCLDADSFVDPDALRRIVSVFENKRVMAVTPAIKVKNSRGFIERIQHVEYTMGIFLRKMFGTLNAIHVTPGPFSIFRREVFTTIGHYKEAHQTEDLEMALRMHANKLRIENAEDAFVYTTVPSTIGTLLNQRRRWIGGFLRNAIDYRRLFLRPSYGNIGLFTLPGGVLAIVSICYLTVFTLITSTEHIVQKIADWKVVNFDILAGTGKIDMFYIHPHTNTLLTLILLLLGVVVIILSKRMAGENDKLSKDLFYFLFLYGLVAPLWILNAVLHTILGRKLSWK</sequence>
<evidence type="ECO:0000256" key="2">
    <source>
        <dbReference type="ARBA" id="ARBA00022676"/>
    </source>
</evidence>
<feature type="transmembrane region" description="Helical" evidence="4">
    <location>
        <begin position="288"/>
        <end position="312"/>
    </location>
</feature>
<dbReference type="InterPro" id="IPR001173">
    <property type="entry name" value="Glyco_trans_2-like"/>
</dbReference>
<evidence type="ECO:0000313" key="6">
    <source>
        <dbReference type="EMBL" id="PIQ68811.1"/>
    </source>
</evidence>
<dbReference type="PANTHER" id="PTHR43630">
    <property type="entry name" value="POLY-BETA-1,6-N-ACETYL-D-GLUCOSAMINE SYNTHASE"/>
    <property type="match status" value="1"/>
</dbReference>